<dbReference type="EMBL" id="JAFGDB010000024">
    <property type="protein sequence ID" value="MBN2067091.1"/>
    <property type="molecule type" value="Genomic_DNA"/>
</dbReference>
<organism evidence="1 2">
    <name type="scientific">Candidatus Iainarchaeum sp</name>
    <dbReference type="NCBI Taxonomy" id="3101447"/>
    <lineage>
        <taxon>Archaea</taxon>
        <taxon>Candidatus Iainarchaeota</taxon>
        <taxon>Candidatus Iainarchaeia</taxon>
        <taxon>Candidatus Iainarchaeales</taxon>
        <taxon>Candidatus Iainarchaeaceae</taxon>
        <taxon>Candidatus Iainarchaeum</taxon>
    </lineage>
</organism>
<comment type="caution">
    <text evidence="1">The sequence shown here is derived from an EMBL/GenBank/DDBJ whole genome shotgun (WGS) entry which is preliminary data.</text>
</comment>
<evidence type="ECO:0000313" key="2">
    <source>
        <dbReference type="Proteomes" id="UP000809243"/>
    </source>
</evidence>
<dbReference type="AlphaFoldDB" id="A0A938YWS0"/>
<evidence type="ECO:0000313" key="1">
    <source>
        <dbReference type="EMBL" id="MBN2067091.1"/>
    </source>
</evidence>
<dbReference type="Proteomes" id="UP000809243">
    <property type="component" value="Unassembled WGS sequence"/>
</dbReference>
<gene>
    <name evidence="1" type="ORF">JW744_01345</name>
</gene>
<accession>A0A938YWS0</accession>
<sequence>MPRPNFKFHEFFARERHQEPFVARPPRYRASLGLPKPTGSRARATPEVKQFAGGFSSNVAGIREMVDTVSAFQVVPSKFARLAYGRRTVNDIIASRKIPSIKRPLTRVRGHDYTVGCVDMCDVLIAGLHAKGIRASHVRSILGLQDLLKMKGRHIMEKAMGHNVPHSYVRFQFQGKEYLADPFSSNPSRRIIPLNKDSINLLSLLEGFGKLREGSDSWDKRIGLYSFGDFLKEADILGSRKK</sequence>
<name>A0A938YWS0_9ARCH</name>
<proteinExistence type="predicted"/>
<protein>
    <submittedName>
        <fullName evidence="1">Uncharacterized protein</fullName>
    </submittedName>
</protein>
<reference evidence="1" key="1">
    <citation type="submission" date="2021-01" db="EMBL/GenBank/DDBJ databases">
        <title>Active Sulfur Cycling in an Early Earth Analoge.</title>
        <authorList>
            <person name="Hahn C.R."/>
            <person name="Youssef N.H."/>
            <person name="Elshahed M."/>
        </authorList>
    </citation>
    <scope>NUCLEOTIDE SEQUENCE</scope>
    <source>
        <strain evidence="1">Zod_Metabat.1151</strain>
    </source>
</reference>